<dbReference type="Pfam" id="PF14903">
    <property type="entry name" value="WG_beta_rep"/>
    <property type="match status" value="1"/>
</dbReference>
<proteinExistence type="predicted"/>
<feature type="region of interest" description="Disordered" evidence="1">
    <location>
        <begin position="237"/>
        <end position="289"/>
    </location>
</feature>
<name>A0ABW0ID73_9BACT</name>
<organism evidence="3 4">
    <name type="scientific">Larkinella bovis</name>
    <dbReference type="NCBI Taxonomy" id="683041"/>
    <lineage>
        <taxon>Bacteria</taxon>
        <taxon>Pseudomonadati</taxon>
        <taxon>Bacteroidota</taxon>
        <taxon>Cytophagia</taxon>
        <taxon>Cytophagales</taxon>
        <taxon>Spirosomataceae</taxon>
        <taxon>Larkinella</taxon>
    </lineage>
</organism>
<evidence type="ECO:0000313" key="3">
    <source>
        <dbReference type="EMBL" id="MFC5411186.1"/>
    </source>
</evidence>
<feature type="compositionally biased region" description="Pro residues" evidence="1">
    <location>
        <begin position="137"/>
        <end position="146"/>
    </location>
</feature>
<feature type="compositionally biased region" description="Low complexity" evidence="1">
    <location>
        <begin position="124"/>
        <end position="136"/>
    </location>
</feature>
<feature type="compositionally biased region" description="Polar residues" evidence="1">
    <location>
        <begin position="245"/>
        <end position="254"/>
    </location>
</feature>
<sequence length="459" mass="51042">MTLEELRDRIKNEVVLHEGELADWQWRQKGLVAEASELGITDFTRLVNDISRQVNRDFGKILDLKKKIVTVALQRQHKLTAADMTQFVMEAERVQLSRTFVVDQWIPAILEALPASVEPEPVLLPENPPSVVSAGTAPPPPNPSEPAPSTDKVESVRKKIKSILDDYDKHIQAQSLNFLFKAVDYDEAALAEEIRRYLSEHYYASVHPPRGTTLKEKLISTDWRHLSWWEKDQSKPADSVKTPVGYTTSTTLNAGGTPHRPPAMPLPVSEKPPGHVPPAVQPTEPPKKSGLSDVALILLAVLSALILIWVVLRLTRGTEEEEAVPKPPKSSKNQSLDPGRKGKPAKPPKTGLGGKKKLLPEEERPESASSTDKTGKNRPGRAGEIRTVDFDEVDNTVGEFGLRPARKGGWWGFVDESNTWVIEPQFELATPFNNGKASVELDGNQFFIDRYGKRIREGN</sequence>
<dbReference type="InterPro" id="IPR032774">
    <property type="entry name" value="WG_beta_rep"/>
</dbReference>
<protein>
    <submittedName>
        <fullName evidence="3">WG repeat-containing protein</fullName>
    </submittedName>
</protein>
<dbReference type="RefSeq" id="WP_379847781.1">
    <property type="nucleotide sequence ID" value="NZ_JBHSMA010000005.1"/>
</dbReference>
<feature type="region of interest" description="Disordered" evidence="1">
    <location>
        <begin position="318"/>
        <end position="385"/>
    </location>
</feature>
<reference evidence="4" key="1">
    <citation type="journal article" date="2019" name="Int. J. Syst. Evol. Microbiol.">
        <title>The Global Catalogue of Microorganisms (GCM) 10K type strain sequencing project: providing services to taxonomists for standard genome sequencing and annotation.</title>
        <authorList>
            <consortium name="The Broad Institute Genomics Platform"/>
            <consortium name="The Broad Institute Genome Sequencing Center for Infectious Disease"/>
            <person name="Wu L."/>
            <person name="Ma J."/>
        </authorList>
    </citation>
    <scope>NUCLEOTIDE SEQUENCE [LARGE SCALE GENOMIC DNA]</scope>
    <source>
        <strain evidence="4">CCUG 55250</strain>
    </source>
</reference>
<feature type="transmembrane region" description="Helical" evidence="2">
    <location>
        <begin position="294"/>
        <end position="312"/>
    </location>
</feature>
<gene>
    <name evidence="3" type="ORF">ACFPMF_17830</name>
</gene>
<dbReference type="EMBL" id="JBHSMA010000005">
    <property type="protein sequence ID" value="MFC5411186.1"/>
    <property type="molecule type" value="Genomic_DNA"/>
</dbReference>
<comment type="caution">
    <text evidence="3">The sequence shown here is derived from an EMBL/GenBank/DDBJ whole genome shotgun (WGS) entry which is preliminary data.</text>
</comment>
<dbReference type="Proteomes" id="UP001596106">
    <property type="component" value="Unassembled WGS sequence"/>
</dbReference>
<evidence type="ECO:0000256" key="1">
    <source>
        <dbReference type="SAM" id="MobiDB-lite"/>
    </source>
</evidence>
<evidence type="ECO:0000313" key="4">
    <source>
        <dbReference type="Proteomes" id="UP001596106"/>
    </source>
</evidence>
<keyword evidence="2" id="KW-0812">Transmembrane</keyword>
<keyword evidence="4" id="KW-1185">Reference proteome</keyword>
<feature type="compositionally biased region" description="Pro residues" evidence="1">
    <location>
        <begin position="274"/>
        <end position="284"/>
    </location>
</feature>
<evidence type="ECO:0000256" key="2">
    <source>
        <dbReference type="SAM" id="Phobius"/>
    </source>
</evidence>
<keyword evidence="2" id="KW-1133">Transmembrane helix</keyword>
<keyword evidence="2" id="KW-0472">Membrane</keyword>
<feature type="region of interest" description="Disordered" evidence="1">
    <location>
        <begin position="124"/>
        <end position="154"/>
    </location>
</feature>
<accession>A0ABW0ID73</accession>